<dbReference type="Proteomes" id="UP000707071">
    <property type="component" value="Unassembled WGS sequence"/>
</dbReference>
<feature type="compositionally biased region" description="Polar residues" evidence="1">
    <location>
        <begin position="47"/>
        <end position="67"/>
    </location>
</feature>
<dbReference type="AlphaFoldDB" id="A0A9P7U4M0"/>
<organism evidence="2 3">
    <name type="scientific">Claviceps aff. purpurea</name>
    <dbReference type="NCBI Taxonomy" id="1967640"/>
    <lineage>
        <taxon>Eukaryota</taxon>
        <taxon>Fungi</taxon>
        <taxon>Dikarya</taxon>
        <taxon>Ascomycota</taxon>
        <taxon>Pezizomycotina</taxon>
        <taxon>Sordariomycetes</taxon>
        <taxon>Hypocreomycetidae</taxon>
        <taxon>Hypocreales</taxon>
        <taxon>Clavicipitaceae</taxon>
        <taxon>Claviceps</taxon>
    </lineage>
</organism>
<dbReference type="EMBL" id="SRRH01000091">
    <property type="protein sequence ID" value="KAG6299505.1"/>
    <property type="molecule type" value="Genomic_DNA"/>
</dbReference>
<proteinExistence type="predicted"/>
<evidence type="ECO:0000256" key="1">
    <source>
        <dbReference type="SAM" id="MobiDB-lite"/>
    </source>
</evidence>
<sequence>MSATGSVIGSVTGSGQALACSSCHSTTTKRRQQQQQQQQQHHRHQTTPKPTLTHILTRSPASVATGA</sequence>
<feature type="region of interest" description="Disordered" evidence="1">
    <location>
        <begin position="1"/>
        <end position="67"/>
    </location>
</feature>
<feature type="compositionally biased region" description="Low complexity" evidence="1">
    <location>
        <begin position="1"/>
        <end position="15"/>
    </location>
</feature>
<evidence type="ECO:0000313" key="3">
    <source>
        <dbReference type="Proteomes" id="UP000707071"/>
    </source>
</evidence>
<gene>
    <name evidence="2" type="ORF">E4U09_008079</name>
</gene>
<evidence type="ECO:0000313" key="2">
    <source>
        <dbReference type="EMBL" id="KAG6299505.1"/>
    </source>
</evidence>
<name>A0A9P7U4M0_9HYPO</name>
<keyword evidence="3" id="KW-1185">Reference proteome</keyword>
<comment type="caution">
    <text evidence="2">The sequence shown here is derived from an EMBL/GenBank/DDBJ whole genome shotgun (WGS) entry which is preliminary data.</text>
</comment>
<accession>A0A9P7U4M0</accession>
<protein>
    <submittedName>
        <fullName evidence="2">Uncharacterized protein</fullName>
    </submittedName>
</protein>
<reference evidence="2 3" key="1">
    <citation type="journal article" date="2020" name="bioRxiv">
        <title>Whole genome comparisons of ergot fungi reveals the divergence and evolution of species within the genus Claviceps are the result of varying mechanisms driving genome evolution and host range expansion.</title>
        <authorList>
            <person name="Wyka S.A."/>
            <person name="Mondo S.J."/>
            <person name="Liu M."/>
            <person name="Dettman J."/>
            <person name="Nalam V."/>
            <person name="Broders K.D."/>
        </authorList>
    </citation>
    <scope>NUCLEOTIDE SEQUENCE [LARGE SCALE GENOMIC DNA]</scope>
    <source>
        <strain evidence="2 3">Clav52</strain>
    </source>
</reference>